<proteinExistence type="predicted"/>
<name>A0A2N5RXV1_9BASI</name>
<gene>
    <name evidence="2" type="ORF">PCANC_26809</name>
</gene>
<reference evidence="2 3" key="1">
    <citation type="submission" date="2017-11" db="EMBL/GenBank/DDBJ databases">
        <title>De novo assembly and phasing of dikaryotic genomes from two isolates of Puccinia coronata f. sp. avenae, the causal agent of oat crown rust.</title>
        <authorList>
            <person name="Miller M.E."/>
            <person name="Zhang Y."/>
            <person name="Omidvar V."/>
            <person name="Sperschneider J."/>
            <person name="Schwessinger B."/>
            <person name="Raley C."/>
            <person name="Palmer J.M."/>
            <person name="Garnica D."/>
            <person name="Upadhyaya N."/>
            <person name="Rathjen J."/>
            <person name="Taylor J.M."/>
            <person name="Park R.F."/>
            <person name="Dodds P.N."/>
            <person name="Hirsch C.D."/>
            <person name="Kianian S.F."/>
            <person name="Figueroa M."/>
        </authorList>
    </citation>
    <scope>NUCLEOTIDE SEQUENCE [LARGE SCALE GENOMIC DNA]</scope>
    <source>
        <strain evidence="2">12NC29</strain>
    </source>
</reference>
<evidence type="ECO:0000313" key="2">
    <source>
        <dbReference type="EMBL" id="PLW05829.1"/>
    </source>
</evidence>
<dbReference type="AlphaFoldDB" id="A0A2N5RXV1"/>
<feature type="domain" description="Ig-like" evidence="1">
    <location>
        <begin position="19"/>
        <end position="121"/>
    </location>
</feature>
<dbReference type="PROSITE" id="PS50835">
    <property type="entry name" value="IG_LIKE"/>
    <property type="match status" value="1"/>
</dbReference>
<dbReference type="EMBL" id="PGCJ01001384">
    <property type="protein sequence ID" value="PLW05829.1"/>
    <property type="molecule type" value="Genomic_DNA"/>
</dbReference>
<accession>A0A2N5RXV1</accession>
<dbReference type="Proteomes" id="UP000235388">
    <property type="component" value="Unassembled WGS sequence"/>
</dbReference>
<evidence type="ECO:0000259" key="1">
    <source>
        <dbReference type="PROSITE" id="PS50835"/>
    </source>
</evidence>
<dbReference type="InterPro" id="IPR007110">
    <property type="entry name" value="Ig-like_dom"/>
</dbReference>
<protein>
    <recommendedName>
        <fullName evidence="1">Ig-like domain-containing protein</fullName>
    </recommendedName>
</protein>
<organism evidence="2 3">
    <name type="scientific">Puccinia coronata f. sp. avenae</name>
    <dbReference type="NCBI Taxonomy" id="200324"/>
    <lineage>
        <taxon>Eukaryota</taxon>
        <taxon>Fungi</taxon>
        <taxon>Dikarya</taxon>
        <taxon>Basidiomycota</taxon>
        <taxon>Pucciniomycotina</taxon>
        <taxon>Pucciniomycetes</taxon>
        <taxon>Pucciniales</taxon>
        <taxon>Pucciniaceae</taxon>
        <taxon>Puccinia</taxon>
    </lineage>
</organism>
<keyword evidence="3" id="KW-1185">Reference proteome</keyword>
<sequence length="129" mass="14094">MVYIPSPTNQRAQPAVALPQAQIIEITNGPDTPATVIPPAEVIVARSQCHASTSDTLTMEQFLALSWIDNDNANTRQLISRRMISHWTYFTLSTDNSSATLALRKGQHACCASVPSGPKLTCKYLHTLD</sequence>
<evidence type="ECO:0000313" key="3">
    <source>
        <dbReference type="Proteomes" id="UP000235388"/>
    </source>
</evidence>
<comment type="caution">
    <text evidence="2">The sequence shown here is derived from an EMBL/GenBank/DDBJ whole genome shotgun (WGS) entry which is preliminary data.</text>
</comment>